<dbReference type="Proteomes" id="UP000799754">
    <property type="component" value="Unassembled WGS sequence"/>
</dbReference>
<name>A0ACB6SID7_9PLEO</name>
<evidence type="ECO:0000313" key="2">
    <source>
        <dbReference type="Proteomes" id="UP000799754"/>
    </source>
</evidence>
<dbReference type="EMBL" id="MU006702">
    <property type="protein sequence ID" value="KAF2633128.1"/>
    <property type="molecule type" value="Genomic_DNA"/>
</dbReference>
<protein>
    <submittedName>
        <fullName evidence="1">Uncharacterized protein</fullName>
    </submittedName>
</protein>
<gene>
    <name evidence="1" type="ORF">BU25DRAFT_321364</name>
</gene>
<comment type="caution">
    <text evidence="1">The sequence shown here is derived from an EMBL/GenBank/DDBJ whole genome shotgun (WGS) entry which is preliminary data.</text>
</comment>
<proteinExistence type="predicted"/>
<accession>A0ACB6SID7</accession>
<organism evidence="1 2">
    <name type="scientific">Macroventuria anomochaeta</name>
    <dbReference type="NCBI Taxonomy" id="301207"/>
    <lineage>
        <taxon>Eukaryota</taxon>
        <taxon>Fungi</taxon>
        <taxon>Dikarya</taxon>
        <taxon>Ascomycota</taxon>
        <taxon>Pezizomycotina</taxon>
        <taxon>Dothideomycetes</taxon>
        <taxon>Pleosporomycetidae</taxon>
        <taxon>Pleosporales</taxon>
        <taxon>Pleosporineae</taxon>
        <taxon>Didymellaceae</taxon>
        <taxon>Macroventuria</taxon>
    </lineage>
</organism>
<feature type="non-terminal residue" evidence="1">
    <location>
        <position position="1"/>
    </location>
</feature>
<reference evidence="1" key="1">
    <citation type="journal article" date="2020" name="Stud. Mycol.">
        <title>101 Dothideomycetes genomes: a test case for predicting lifestyles and emergence of pathogens.</title>
        <authorList>
            <person name="Haridas S."/>
            <person name="Albert R."/>
            <person name="Binder M."/>
            <person name="Bloem J."/>
            <person name="Labutti K."/>
            <person name="Salamov A."/>
            <person name="Andreopoulos B."/>
            <person name="Baker S."/>
            <person name="Barry K."/>
            <person name="Bills G."/>
            <person name="Bluhm B."/>
            <person name="Cannon C."/>
            <person name="Castanera R."/>
            <person name="Culley D."/>
            <person name="Daum C."/>
            <person name="Ezra D."/>
            <person name="Gonzalez J."/>
            <person name="Henrissat B."/>
            <person name="Kuo A."/>
            <person name="Liang C."/>
            <person name="Lipzen A."/>
            <person name="Lutzoni F."/>
            <person name="Magnuson J."/>
            <person name="Mondo S."/>
            <person name="Nolan M."/>
            <person name="Ohm R."/>
            <person name="Pangilinan J."/>
            <person name="Park H.-J."/>
            <person name="Ramirez L."/>
            <person name="Alfaro M."/>
            <person name="Sun H."/>
            <person name="Tritt A."/>
            <person name="Yoshinaga Y."/>
            <person name="Zwiers L.-H."/>
            <person name="Turgeon B."/>
            <person name="Goodwin S."/>
            <person name="Spatafora J."/>
            <person name="Crous P."/>
            <person name="Grigoriev I."/>
        </authorList>
    </citation>
    <scope>NUCLEOTIDE SEQUENCE</scope>
    <source>
        <strain evidence="1">CBS 525.71</strain>
    </source>
</reference>
<sequence length="129" mass="14894">LKAALAEIRSLKQGESFSYQFLAKKHGVSRTTLTKHHQGWRTTCTGAHDQRQLLSQRDEAELVQYIRSLTEKHCPPTQQMIINFATPLCKWEPSEAWVTRLIHRHNDTLITAWTTPMESNCHKADNGER</sequence>
<feature type="non-terminal residue" evidence="1">
    <location>
        <position position="129"/>
    </location>
</feature>
<evidence type="ECO:0000313" key="1">
    <source>
        <dbReference type="EMBL" id="KAF2633128.1"/>
    </source>
</evidence>
<keyword evidence="2" id="KW-1185">Reference proteome</keyword>